<dbReference type="EMBL" id="UINC01001714">
    <property type="protein sequence ID" value="SUZ87197.1"/>
    <property type="molecule type" value="Genomic_DNA"/>
</dbReference>
<evidence type="ECO:0000313" key="6">
    <source>
        <dbReference type="EMBL" id="SUZ87197.1"/>
    </source>
</evidence>
<dbReference type="AlphaFoldDB" id="A0A381RBI1"/>
<dbReference type="GO" id="GO:0022625">
    <property type="term" value="C:cytosolic large ribosomal subunit"/>
    <property type="evidence" value="ECO:0007669"/>
    <property type="project" value="TreeGrafter"/>
</dbReference>
<accession>A0A381RBI1</accession>
<evidence type="ECO:0000256" key="3">
    <source>
        <dbReference type="ARBA" id="ARBA00022884"/>
    </source>
</evidence>
<comment type="similarity">
    <text evidence="1">Belongs to the universal ribosomal protein uL22 family.</text>
</comment>
<reference evidence="6" key="1">
    <citation type="submission" date="2018-05" db="EMBL/GenBank/DDBJ databases">
        <authorList>
            <person name="Lanie J.A."/>
            <person name="Ng W.-L."/>
            <person name="Kazmierczak K.M."/>
            <person name="Andrzejewski T.M."/>
            <person name="Davidsen T.M."/>
            <person name="Wayne K.J."/>
            <person name="Tettelin H."/>
            <person name="Glass J.I."/>
            <person name="Rusch D."/>
            <person name="Podicherti R."/>
            <person name="Tsui H.-C.T."/>
            <person name="Winkler M.E."/>
        </authorList>
    </citation>
    <scope>NUCLEOTIDE SEQUENCE</scope>
</reference>
<dbReference type="GO" id="GO:0003735">
    <property type="term" value="F:structural constituent of ribosome"/>
    <property type="evidence" value="ECO:0007669"/>
    <property type="project" value="InterPro"/>
</dbReference>
<evidence type="ECO:0000256" key="5">
    <source>
        <dbReference type="ARBA" id="ARBA00023274"/>
    </source>
</evidence>
<evidence type="ECO:0000256" key="2">
    <source>
        <dbReference type="ARBA" id="ARBA00022730"/>
    </source>
</evidence>
<dbReference type="HAMAP" id="MF_01331_B">
    <property type="entry name" value="Ribosomal_uL22_B"/>
    <property type="match status" value="1"/>
</dbReference>
<dbReference type="GO" id="GO:0019843">
    <property type="term" value="F:rRNA binding"/>
    <property type="evidence" value="ECO:0007669"/>
    <property type="project" value="UniProtKB-KW"/>
</dbReference>
<dbReference type="NCBIfam" id="TIGR01044">
    <property type="entry name" value="rplV_bact"/>
    <property type="match status" value="1"/>
</dbReference>
<evidence type="ECO:0000256" key="1">
    <source>
        <dbReference type="ARBA" id="ARBA00009451"/>
    </source>
</evidence>
<evidence type="ECO:0008006" key="7">
    <source>
        <dbReference type="Google" id="ProtNLM"/>
    </source>
</evidence>
<name>A0A381RBI1_9ZZZZ</name>
<organism evidence="6">
    <name type="scientific">marine metagenome</name>
    <dbReference type="NCBI Taxonomy" id="408172"/>
    <lineage>
        <taxon>unclassified sequences</taxon>
        <taxon>metagenomes</taxon>
        <taxon>ecological metagenomes</taxon>
    </lineage>
</organism>
<keyword evidence="5" id="KW-0687">Ribonucleoprotein</keyword>
<dbReference type="InterPro" id="IPR036394">
    <property type="entry name" value="Ribosomal_uL22_sf"/>
</dbReference>
<dbReference type="PANTHER" id="PTHR13501">
    <property type="entry name" value="CHLOROPLAST 50S RIBOSOMAL PROTEIN L22-RELATED"/>
    <property type="match status" value="1"/>
</dbReference>
<sequence length="115" mass="12856">MEAKAITRHIRQSPRKIRIVLDEVRGQAVEDALNYLHFSKAKASVQIEKTVRSAVANLMNTAQDIEVNTDGLRIKECYADGGPHMKRFRAASMGRISKLNKPTSHLTIVVADDKN</sequence>
<dbReference type="InterPro" id="IPR001063">
    <property type="entry name" value="Ribosomal_uL22"/>
</dbReference>
<evidence type="ECO:0000256" key="4">
    <source>
        <dbReference type="ARBA" id="ARBA00022980"/>
    </source>
</evidence>
<protein>
    <recommendedName>
        <fullName evidence="7">50S ribosomal protein L22</fullName>
    </recommendedName>
</protein>
<dbReference type="InterPro" id="IPR005727">
    <property type="entry name" value="Ribosomal_uL22_bac/chlpt-type"/>
</dbReference>
<dbReference type="Gene3D" id="3.90.470.10">
    <property type="entry name" value="Ribosomal protein L22/L17"/>
    <property type="match status" value="1"/>
</dbReference>
<dbReference type="GO" id="GO:0006412">
    <property type="term" value="P:translation"/>
    <property type="evidence" value="ECO:0007669"/>
    <property type="project" value="InterPro"/>
</dbReference>
<keyword evidence="2" id="KW-0699">rRNA-binding</keyword>
<dbReference type="PANTHER" id="PTHR13501:SF8">
    <property type="entry name" value="LARGE RIBOSOMAL SUBUNIT PROTEIN UL22M"/>
    <property type="match status" value="1"/>
</dbReference>
<proteinExistence type="inferred from homology"/>
<keyword evidence="4" id="KW-0689">Ribosomal protein</keyword>
<dbReference type="InterPro" id="IPR047867">
    <property type="entry name" value="Ribosomal_uL22_bac/org-type"/>
</dbReference>
<gene>
    <name evidence="6" type="ORF">METZ01_LOCUS40051</name>
</gene>
<dbReference type="CDD" id="cd00336">
    <property type="entry name" value="Ribosomal_L22"/>
    <property type="match status" value="1"/>
</dbReference>
<dbReference type="Pfam" id="PF00237">
    <property type="entry name" value="Ribosomal_L22"/>
    <property type="match status" value="1"/>
</dbReference>
<keyword evidence="3" id="KW-0694">RNA-binding</keyword>
<dbReference type="SUPFAM" id="SSF54843">
    <property type="entry name" value="Ribosomal protein L22"/>
    <property type="match status" value="1"/>
</dbReference>